<protein>
    <submittedName>
        <fullName evidence="8">DUF3763 domain-containing protein</fullName>
    </submittedName>
</protein>
<proteinExistence type="predicted"/>
<dbReference type="InterPro" id="IPR022547">
    <property type="entry name" value="ATPase_RavA_C"/>
</dbReference>
<dbReference type="InterPro" id="IPR045427">
    <property type="entry name" value="MoxR"/>
</dbReference>
<dbReference type="InterPro" id="IPR046898">
    <property type="entry name" value="RavA_LARA_dom"/>
</dbReference>
<evidence type="ECO:0000256" key="1">
    <source>
        <dbReference type="ARBA" id="ARBA00022490"/>
    </source>
</evidence>
<dbReference type="Pfam" id="PF20030">
    <property type="entry name" value="bpMoxR"/>
    <property type="match status" value="1"/>
</dbReference>
<comment type="caution">
    <text evidence="8">The sequence shown here is derived from an EMBL/GenBank/DDBJ whole genome shotgun (WGS) entry which is preliminary data.</text>
</comment>
<sequence>MPDSLSISQPNKAQLAQRIQSLSQALSHGIFEREQAIRLCLLAALSGESVFLLGPPGIAKSMLAKRIIQAFDSARFFDYLMTRFSTPEEVFGPLSIQELKDNGRYLRLTEGYLPKSEVVFLDEIWKAGPAILNTLLTVINERTFRNSTSVDKVPLRLLVTASNELPDEDSGLEALYDRMLVRVYVNRIQDKKNFKSMLLGESQSVDVPHQLRITDQEYFDWQSLIEKIKVDESVFEQIYSIKQTFESSESFEDSKDGLVVSDRRWKKSLRLLKASAFFNGRDSVSPLDLFLLEDCVWQTPNQRQQIRVLMEGFAKNSAFKQEQISQQCYQILEQLTDVQTKIKQALPIKAITDSSRRKDTLELNLKDAKMFSVGPTHDLIKLVILDSNLSVNEKVRGDSRQVYVIAKELQKKLKDGQFELLGYIDQSKELSRLVFEVDVDSRLVIKDIANRDLAIALVGDPKAEQAIEENQIQVNQLEQELKSLEYSLRQARSHFNSALPHLFIDSHFAEVIETSLVETQTKLSELQSHSQPELFRLSQLPEFFS</sequence>
<dbReference type="Proteomes" id="UP000286482">
    <property type="component" value="Unassembled WGS sequence"/>
</dbReference>
<dbReference type="InterPro" id="IPR003593">
    <property type="entry name" value="AAA+_ATPase"/>
</dbReference>
<reference evidence="8 9" key="1">
    <citation type="submission" date="2018-09" db="EMBL/GenBank/DDBJ databases">
        <authorList>
            <person name="Wang Z."/>
        </authorList>
    </citation>
    <scope>NUCLEOTIDE SEQUENCE [LARGE SCALE GENOMIC DNA]</scope>
    <source>
        <strain evidence="8 9">ALS 81</strain>
    </source>
</reference>
<evidence type="ECO:0000256" key="2">
    <source>
        <dbReference type="ARBA" id="ARBA00022741"/>
    </source>
</evidence>
<dbReference type="AlphaFoldDB" id="A0A420ENJ4"/>
<dbReference type="InterPro" id="IPR027417">
    <property type="entry name" value="P-loop_NTPase"/>
</dbReference>
<evidence type="ECO:0000256" key="3">
    <source>
        <dbReference type="ARBA" id="ARBA00022801"/>
    </source>
</evidence>
<evidence type="ECO:0000313" key="8">
    <source>
        <dbReference type="EMBL" id="RKF22233.1"/>
    </source>
</evidence>
<dbReference type="GO" id="GO:0005524">
    <property type="term" value="F:ATP binding"/>
    <property type="evidence" value="ECO:0007669"/>
    <property type="project" value="UniProtKB-KW"/>
</dbReference>
<accession>A0A420ENJ4</accession>
<evidence type="ECO:0000313" key="9">
    <source>
        <dbReference type="Proteomes" id="UP000286482"/>
    </source>
</evidence>
<keyword evidence="6" id="KW-0175">Coiled coil</keyword>
<evidence type="ECO:0000256" key="6">
    <source>
        <dbReference type="SAM" id="Coils"/>
    </source>
</evidence>
<organism evidence="8 9">
    <name type="scientific">Alginatibacterium sediminis</name>
    <dbReference type="NCBI Taxonomy" id="2164068"/>
    <lineage>
        <taxon>Bacteria</taxon>
        <taxon>Pseudomonadati</taxon>
        <taxon>Pseudomonadota</taxon>
        <taxon>Gammaproteobacteria</taxon>
        <taxon>Alteromonadales</taxon>
        <taxon>Alteromonadaceae</taxon>
        <taxon>Alginatibacterium</taxon>
    </lineage>
</organism>
<dbReference type="GO" id="GO:0016787">
    <property type="term" value="F:hydrolase activity"/>
    <property type="evidence" value="ECO:0007669"/>
    <property type="project" value="UniProtKB-KW"/>
</dbReference>
<evidence type="ECO:0000256" key="5">
    <source>
        <dbReference type="ARBA" id="ARBA00023186"/>
    </source>
</evidence>
<dbReference type="InterPro" id="IPR041538">
    <property type="entry name" value="RavA-like_AAA_lid"/>
</dbReference>
<keyword evidence="4" id="KW-0067">ATP-binding</keyword>
<feature type="domain" description="AAA+ ATPase" evidence="7">
    <location>
        <begin position="46"/>
        <end position="189"/>
    </location>
</feature>
<keyword evidence="1" id="KW-0963">Cytoplasm</keyword>
<keyword evidence="5" id="KW-0143">Chaperone</keyword>
<feature type="coiled-coil region" evidence="6">
    <location>
        <begin position="460"/>
        <end position="494"/>
    </location>
</feature>
<dbReference type="SUPFAM" id="SSF52540">
    <property type="entry name" value="P-loop containing nucleoside triphosphate hydrolases"/>
    <property type="match status" value="1"/>
</dbReference>
<dbReference type="PANTHER" id="PTHR32204:SF0">
    <property type="entry name" value="ATPASE RAVA"/>
    <property type="match status" value="1"/>
</dbReference>
<keyword evidence="9" id="KW-1185">Reference proteome</keyword>
<dbReference type="EMBL" id="RAQO01000001">
    <property type="protein sequence ID" value="RKF22233.1"/>
    <property type="molecule type" value="Genomic_DNA"/>
</dbReference>
<dbReference type="PANTHER" id="PTHR32204">
    <property type="entry name" value="ATPASE RAVA"/>
    <property type="match status" value="1"/>
</dbReference>
<name>A0A420ENJ4_9ALTE</name>
<dbReference type="SMART" id="SM00382">
    <property type="entry name" value="AAA"/>
    <property type="match status" value="1"/>
</dbReference>
<keyword evidence="2" id="KW-0547">Nucleotide-binding</keyword>
<dbReference type="RefSeq" id="WP_120353036.1">
    <property type="nucleotide sequence ID" value="NZ_RAQO01000001.1"/>
</dbReference>
<evidence type="ECO:0000256" key="4">
    <source>
        <dbReference type="ARBA" id="ARBA00022840"/>
    </source>
</evidence>
<dbReference type="Gene3D" id="3.40.50.300">
    <property type="entry name" value="P-loop containing nucleotide triphosphate hydrolases"/>
    <property type="match status" value="1"/>
</dbReference>
<dbReference type="Gene3D" id="1.20.58.1510">
    <property type="match status" value="1"/>
</dbReference>
<dbReference type="Pfam" id="PF12592">
    <property type="entry name" value="ATPase_RavA_C"/>
    <property type="match status" value="1"/>
</dbReference>
<keyword evidence="3" id="KW-0378">Hydrolase</keyword>
<gene>
    <name evidence="8" type="ORF">DBZ36_00890</name>
</gene>
<dbReference type="Pfam" id="PF20265">
    <property type="entry name" value="LARA_dom"/>
    <property type="match status" value="1"/>
</dbReference>
<dbReference type="InterPro" id="IPR050513">
    <property type="entry name" value="RavA_ATPases"/>
</dbReference>
<dbReference type="Pfam" id="PF17868">
    <property type="entry name" value="AAA_lid_8"/>
    <property type="match status" value="1"/>
</dbReference>
<evidence type="ECO:0000259" key="7">
    <source>
        <dbReference type="SMART" id="SM00382"/>
    </source>
</evidence>
<dbReference type="OrthoDB" id="1814213at2"/>
<dbReference type="CDD" id="cd00009">
    <property type="entry name" value="AAA"/>
    <property type="match status" value="1"/>
</dbReference>